<feature type="domain" description="Lon proteolytic" evidence="1">
    <location>
        <begin position="105"/>
        <end position="177"/>
    </location>
</feature>
<dbReference type="InterPro" id="IPR057939">
    <property type="entry name" value="TRF2_HOY1_PH"/>
</dbReference>
<keyword evidence="5" id="KW-1185">Reference proteome</keyword>
<feature type="domain" description="Lon protease AAA+ ATPase lid" evidence="2">
    <location>
        <begin position="45"/>
        <end position="88"/>
    </location>
</feature>
<dbReference type="InterPro" id="IPR020568">
    <property type="entry name" value="Ribosomal_Su5_D2-typ_SF"/>
</dbReference>
<feature type="domain" description="TRF2/HOY1 PH-like" evidence="3">
    <location>
        <begin position="267"/>
        <end position="394"/>
    </location>
</feature>
<dbReference type="EMBL" id="LR999456">
    <property type="protein sequence ID" value="CAE6133680.1"/>
    <property type="molecule type" value="Genomic_DNA"/>
</dbReference>
<dbReference type="InterPro" id="IPR027417">
    <property type="entry name" value="P-loop_NTPase"/>
</dbReference>
<evidence type="ECO:0000313" key="5">
    <source>
        <dbReference type="Proteomes" id="UP000682877"/>
    </source>
</evidence>
<reference evidence="4" key="1">
    <citation type="submission" date="2021-01" db="EMBL/GenBank/DDBJ databases">
        <authorList>
            <person name="Bezrukov I."/>
        </authorList>
    </citation>
    <scope>NUCLEOTIDE SEQUENCE</scope>
</reference>
<sequence length="856" mass="97094">MHNKCDSLIDMIPTPLLNRMITIAGYHFDEKMHITRDYLEKTERKDCGIKPEEVDVSDAALRFLIKNYCREVGVRSLQKHIEKIYRKYEKIHPIRHIETAKTVSIDKTNLADYVGNPIYFETKVRKIYEQIPVGVAVGLSSKEIGYIETKVIEEEKGKGSLKVMTGQLGNVMKESASKNDCPSGGCTMITSLLSLAMKKPVKKDLAMTGQVTLTGRILPIGGVPRLNLLLTTTPELINKIETYLNGHYTCPHQQTEKCRGEKLKAMNFPISMIKIGTWNPVAENPDDIVAKFYFAKKKLIWEFLLGEPETNTPRLKSKIEIQWNDVSSFEESINLRDETGILKIELRKRPTFFIETNPQAGKHTQWKQLDRDFTDNQASTCRRHTIHFPPGVLQKNLEKLLTDSFWSKLYNVPFPVEESLFFDIGFENNNSSHIIHSQTVGFHVNYGLQHHHYSQGIGGVGVGEGNFNIAPQFRANGGWQRNSYSQANSLNYNTVNELPRMQAIITPSSQMQMDFTDSIQYRNQMNQDEIRKMQIIREIVQSQAYAAVADTQTNNVPMYPPCGPFVATLIEEEERQNKDQTNVDGNCQIKEYPKIPYIRRSNWEVLPGMDDIEEDRCGGYELPGSIVEIGSGCRSYRLQGTPESGSVPCSRTLEMADGLHGAISVRIFAHVSRSKPAVVHPPPRATSAETGLFEIMPLNIQWSVVTDKKEVYVVDEDGDNLSLSPGKCVLVATGKTDSEPQYRTDWCCFGSSFFFCGDTRGRILWCLPDDLDWKQVKGLEELSGYDICKLCCNSAWRIFIFWKAPLTLELWCAEISLLKHTRPEECELWAKIEWSGAVLSHSCVGLNLLYAGFTYV</sequence>
<gene>
    <name evidence="4" type="ORF">AARE701A_LOCUS16728</name>
</gene>
<accession>A0A8S2APN8</accession>
<dbReference type="Pfam" id="PF22667">
    <property type="entry name" value="Lon_lid"/>
    <property type="match status" value="1"/>
</dbReference>
<evidence type="ECO:0000313" key="4">
    <source>
        <dbReference type="EMBL" id="CAE6133680.1"/>
    </source>
</evidence>
<evidence type="ECO:0000259" key="1">
    <source>
        <dbReference type="Pfam" id="PF05362"/>
    </source>
</evidence>
<dbReference type="SUPFAM" id="SSF52540">
    <property type="entry name" value="P-loop containing nucleoside triphosphate hydrolases"/>
    <property type="match status" value="1"/>
</dbReference>
<dbReference type="GO" id="GO:0004252">
    <property type="term" value="F:serine-type endopeptidase activity"/>
    <property type="evidence" value="ECO:0007669"/>
    <property type="project" value="InterPro"/>
</dbReference>
<dbReference type="InterPro" id="IPR008269">
    <property type="entry name" value="Lon_proteolytic"/>
</dbReference>
<dbReference type="AlphaFoldDB" id="A0A8S2APN8"/>
<evidence type="ECO:0000259" key="3">
    <source>
        <dbReference type="Pfam" id="PF24818"/>
    </source>
</evidence>
<feature type="domain" description="Lon proteolytic" evidence="1">
    <location>
        <begin position="179"/>
        <end position="224"/>
    </location>
</feature>
<dbReference type="SUPFAM" id="SSF54211">
    <property type="entry name" value="Ribosomal protein S5 domain 2-like"/>
    <property type="match status" value="1"/>
</dbReference>
<dbReference type="Gene3D" id="1.10.8.60">
    <property type="match status" value="1"/>
</dbReference>
<dbReference type="PANTHER" id="PTHR33494">
    <property type="entry name" value="OS02G0793800 PROTEIN"/>
    <property type="match status" value="1"/>
</dbReference>
<name>A0A8S2APN8_ARAAE</name>
<protein>
    <submittedName>
        <fullName evidence="4">Uncharacterized protein</fullName>
    </submittedName>
</protein>
<dbReference type="GO" id="GO:0004176">
    <property type="term" value="F:ATP-dependent peptidase activity"/>
    <property type="evidence" value="ECO:0007669"/>
    <property type="project" value="InterPro"/>
</dbReference>
<proteinExistence type="predicted"/>
<dbReference type="Proteomes" id="UP000682877">
    <property type="component" value="Chromosome 6"/>
</dbReference>
<dbReference type="Pfam" id="PF24818">
    <property type="entry name" value="PH_TRF2_HOY1"/>
    <property type="match status" value="1"/>
</dbReference>
<dbReference type="Pfam" id="PF05362">
    <property type="entry name" value="Lon_C"/>
    <property type="match status" value="2"/>
</dbReference>
<dbReference type="GO" id="GO:0006508">
    <property type="term" value="P:proteolysis"/>
    <property type="evidence" value="ECO:0007669"/>
    <property type="project" value="InterPro"/>
</dbReference>
<dbReference type="InterPro" id="IPR054594">
    <property type="entry name" value="Lon_lid"/>
</dbReference>
<dbReference type="PANTHER" id="PTHR33494:SF5">
    <property type="entry name" value="F10A16.6 PROTEIN"/>
    <property type="match status" value="1"/>
</dbReference>
<evidence type="ECO:0000259" key="2">
    <source>
        <dbReference type="Pfam" id="PF22667"/>
    </source>
</evidence>
<dbReference type="InterPro" id="IPR014721">
    <property type="entry name" value="Ribsml_uS5_D2-typ_fold_subgr"/>
</dbReference>
<organism evidence="4 5">
    <name type="scientific">Arabidopsis arenosa</name>
    <name type="common">Sand rock-cress</name>
    <name type="synonym">Cardaminopsis arenosa</name>
    <dbReference type="NCBI Taxonomy" id="38785"/>
    <lineage>
        <taxon>Eukaryota</taxon>
        <taxon>Viridiplantae</taxon>
        <taxon>Streptophyta</taxon>
        <taxon>Embryophyta</taxon>
        <taxon>Tracheophyta</taxon>
        <taxon>Spermatophyta</taxon>
        <taxon>Magnoliopsida</taxon>
        <taxon>eudicotyledons</taxon>
        <taxon>Gunneridae</taxon>
        <taxon>Pentapetalae</taxon>
        <taxon>rosids</taxon>
        <taxon>malvids</taxon>
        <taxon>Brassicales</taxon>
        <taxon>Brassicaceae</taxon>
        <taxon>Camelineae</taxon>
        <taxon>Arabidopsis</taxon>
    </lineage>
</organism>
<dbReference type="Gene3D" id="3.30.230.10">
    <property type="match status" value="1"/>
</dbReference>